<dbReference type="PROSITE" id="PS51257">
    <property type="entry name" value="PROKAR_LIPOPROTEIN"/>
    <property type="match status" value="1"/>
</dbReference>
<dbReference type="EMBL" id="FZQA01000008">
    <property type="protein sequence ID" value="SNT75340.1"/>
    <property type="molecule type" value="Genomic_DNA"/>
</dbReference>
<dbReference type="InterPro" id="IPR014162">
    <property type="entry name" value="CpoB_C"/>
</dbReference>
<evidence type="ECO:0000256" key="1">
    <source>
        <dbReference type="HAMAP-Rule" id="MF_02066"/>
    </source>
</evidence>
<evidence type="ECO:0000313" key="4">
    <source>
        <dbReference type="Proteomes" id="UP000198346"/>
    </source>
</evidence>
<feature type="signal peptide" evidence="1">
    <location>
        <begin position="1"/>
        <end position="27"/>
    </location>
</feature>
<dbReference type="InterPro" id="IPR019734">
    <property type="entry name" value="TPR_rpt"/>
</dbReference>
<evidence type="ECO:0000256" key="2">
    <source>
        <dbReference type="PROSITE-ProRule" id="PRU00339"/>
    </source>
</evidence>
<comment type="function">
    <text evidence="1">Mediates coordination of peptidoglycan synthesis and outer membrane constriction during cell division.</text>
</comment>
<dbReference type="Pfam" id="PF13432">
    <property type="entry name" value="TPR_16"/>
    <property type="match status" value="1"/>
</dbReference>
<protein>
    <recommendedName>
        <fullName evidence="1">Cell division coordinator CpoB</fullName>
    </recommendedName>
</protein>
<feature type="coiled-coil region" evidence="1">
    <location>
        <begin position="27"/>
        <end position="92"/>
    </location>
</feature>
<keyword evidence="2" id="KW-0802">TPR repeat</keyword>
<dbReference type="RefSeq" id="WP_143266023.1">
    <property type="nucleotide sequence ID" value="NZ_FZQA01000008.1"/>
</dbReference>
<proteinExistence type="inferred from homology"/>
<keyword evidence="1" id="KW-0132">Cell division</keyword>
<dbReference type="InterPro" id="IPR011990">
    <property type="entry name" value="TPR-like_helical_dom_sf"/>
</dbReference>
<dbReference type="SMART" id="SM00028">
    <property type="entry name" value="TPR"/>
    <property type="match status" value="3"/>
</dbReference>
<dbReference type="HAMAP" id="MF_02066">
    <property type="entry name" value="CpoB"/>
    <property type="match status" value="1"/>
</dbReference>
<feature type="chain" id="PRO_5013414633" description="Cell division coordinator CpoB" evidence="1">
    <location>
        <begin position="28"/>
        <end position="264"/>
    </location>
</feature>
<keyword evidence="4" id="KW-1185">Reference proteome</keyword>
<gene>
    <name evidence="1" type="primary">cpoB</name>
    <name evidence="3" type="ORF">SAMN06297382_2681</name>
</gene>
<dbReference type="Gene3D" id="1.25.40.10">
    <property type="entry name" value="Tetratricopeptide repeat domain"/>
    <property type="match status" value="1"/>
</dbReference>
<dbReference type="GO" id="GO:0030288">
    <property type="term" value="C:outer membrane-bounded periplasmic space"/>
    <property type="evidence" value="ECO:0007669"/>
    <property type="project" value="UniProtKB-UniRule"/>
</dbReference>
<dbReference type="PROSITE" id="PS50005">
    <property type="entry name" value="TPR"/>
    <property type="match status" value="2"/>
</dbReference>
<name>A0A239PYV6_9PROT</name>
<keyword evidence="1" id="KW-0574">Periplasm</keyword>
<feature type="repeat" description="TPR" evidence="2">
    <location>
        <begin position="176"/>
        <end position="209"/>
    </location>
</feature>
<dbReference type="SUPFAM" id="SSF48452">
    <property type="entry name" value="TPR-like"/>
    <property type="match status" value="1"/>
</dbReference>
<dbReference type="GO" id="GO:0043093">
    <property type="term" value="P:FtsZ-dependent cytokinesis"/>
    <property type="evidence" value="ECO:0007669"/>
    <property type="project" value="UniProtKB-UniRule"/>
</dbReference>
<keyword evidence="1" id="KW-0732">Signal</keyword>
<sequence length="264" mass="27797" precursor="true">MRGKISVLLASGVLAMAGACASGPAAAQSTKERLTALEQAVADLQARAPAAADTSVRLGQLQEQIQELTGRIEELSYELERTQARLDAVSAALAGGAEGADGAAATGGPVALGPGGDPIAERIAEASGEESDVALPFDPDEAFSYASGFLLRGDYARAEEAFELYLEAFPNHPRTADAQFRLGEIYLATGKNADAADAFIAHIKKYPNDSRAAEAYLKLGTAFARLGQTGEACQVFKSMRSKFPNASQPVRDRADLEMSRINCR</sequence>
<dbReference type="Gene3D" id="1.20.5.110">
    <property type="match status" value="1"/>
</dbReference>
<dbReference type="InterPro" id="IPR034706">
    <property type="entry name" value="CpoB"/>
</dbReference>
<comment type="subcellular location">
    <subcellularLocation>
        <location evidence="1">Periplasm</location>
    </subcellularLocation>
</comment>
<feature type="repeat" description="TPR" evidence="2">
    <location>
        <begin position="213"/>
        <end position="246"/>
    </location>
</feature>
<accession>A0A239PYV6</accession>
<dbReference type="Pfam" id="PF13174">
    <property type="entry name" value="TPR_6"/>
    <property type="match status" value="1"/>
</dbReference>
<dbReference type="OrthoDB" id="7185608at2"/>
<dbReference type="AlphaFoldDB" id="A0A239PYV6"/>
<evidence type="ECO:0000313" key="3">
    <source>
        <dbReference type="EMBL" id="SNT75340.1"/>
    </source>
</evidence>
<dbReference type="Proteomes" id="UP000198346">
    <property type="component" value="Unassembled WGS sequence"/>
</dbReference>
<reference evidence="3 4" key="1">
    <citation type="submission" date="2017-07" db="EMBL/GenBank/DDBJ databases">
        <authorList>
            <person name="Sun Z.S."/>
            <person name="Albrecht U."/>
            <person name="Echele G."/>
            <person name="Lee C.C."/>
        </authorList>
    </citation>
    <scope>NUCLEOTIDE SEQUENCE [LARGE SCALE GENOMIC DNA]</scope>
    <source>
        <strain evidence="3 4">CGMCC 1.12710</strain>
    </source>
</reference>
<dbReference type="NCBIfam" id="TIGR02795">
    <property type="entry name" value="tol_pal_ybgF"/>
    <property type="match status" value="1"/>
</dbReference>
<keyword evidence="1" id="KW-0131">Cell cycle</keyword>
<comment type="similarity">
    <text evidence="1">Belongs to the CpoB family.</text>
</comment>
<organism evidence="3 4">
    <name type="scientific">Amphiplicatus metriothermophilus</name>
    <dbReference type="NCBI Taxonomy" id="1519374"/>
    <lineage>
        <taxon>Bacteria</taxon>
        <taxon>Pseudomonadati</taxon>
        <taxon>Pseudomonadota</taxon>
        <taxon>Alphaproteobacteria</taxon>
        <taxon>Parvularculales</taxon>
        <taxon>Parvularculaceae</taxon>
        <taxon>Amphiplicatus</taxon>
    </lineage>
</organism>
<keyword evidence="1" id="KW-0175">Coiled coil</keyword>